<feature type="domain" description="Peptidase S49 N-terminal proteobacteria" evidence="13">
    <location>
        <begin position="32"/>
        <end position="186"/>
    </location>
</feature>
<comment type="similarity">
    <text evidence="2">Belongs to the peptidase S49 family.</text>
</comment>
<dbReference type="GO" id="GO:0004252">
    <property type="term" value="F:serine-type endopeptidase activity"/>
    <property type="evidence" value="ECO:0007669"/>
    <property type="project" value="InterPro"/>
</dbReference>
<dbReference type="InterPro" id="IPR002142">
    <property type="entry name" value="Peptidase_S49"/>
</dbReference>
<evidence type="ECO:0000256" key="9">
    <source>
        <dbReference type="ARBA" id="ARBA00023136"/>
    </source>
</evidence>
<reference evidence="14 15" key="1">
    <citation type="submission" date="2019-02" db="EMBL/GenBank/DDBJ databases">
        <title>Prokaryotic population dynamics and viral predation in marine succession experiment using metagenomics: the confinement effect.</title>
        <authorList>
            <person name="Haro-Moreno J.M."/>
            <person name="Rodriguez-Valera F."/>
            <person name="Lopez-Perez M."/>
        </authorList>
    </citation>
    <scope>NUCLEOTIDE SEQUENCE [LARGE SCALE GENOMIC DNA]</scope>
    <source>
        <strain evidence="14">MED-G157</strain>
    </source>
</reference>
<evidence type="ECO:0000259" key="12">
    <source>
        <dbReference type="Pfam" id="PF01343"/>
    </source>
</evidence>
<keyword evidence="5 11" id="KW-0812">Transmembrane</keyword>
<keyword evidence="3" id="KW-1003">Cell membrane</keyword>
<feature type="region of interest" description="Disordered" evidence="10">
    <location>
        <begin position="100"/>
        <end position="121"/>
    </location>
</feature>
<evidence type="ECO:0000256" key="2">
    <source>
        <dbReference type="ARBA" id="ARBA00008683"/>
    </source>
</evidence>
<dbReference type="EMBL" id="SHAG01000016">
    <property type="protein sequence ID" value="RZO76178.1"/>
    <property type="molecule type" value="Genomic_DNA"/>
</dbReference>
<evidence type="ECO:0000313" key="15">
    <source>
        <dbReference type="Proteomes" id="UP000316199"/>
    </source>
</evidence>
<gene>
    <name evidence="14" type="primary">sohB</name>
    <name evidence="14" type="ORF">EVA68_04985</name>
</gene>
<dbReference type="Pfam" id="PF08496">
    <property type="entry name" value="Peptidase_S49_N"/>
    <property type="match status" value="1"/>
</dbReference>
<dbReference type="SUPFAM" id="SSF52096">
    <property type="entry name" value="ClpP/crotonase"/>
    <property type="match status" value="1"/>
</dbReference>
<feature type="compositionally biased region" description="Basic and acidic residues" evidence="10">
    <location>
        <begin position="103"/>
        <end position="121"/>
    </location>
</feature>
<dbReference type="NCBIfam" id="NF008745">
    <property type="entry name" value="PRK11778.1"/>
    <property type="match status" value="1"/>
</dbReference>
<dbReference type="InterPro" id="IPR047272">
    <property type="entry name" value="S49_SppA_C"/>
</dbReference>
<dbReference type="PANTHER" id="PTHR42987:SF4">
    <property type="entry name" value="PROTEASE SOHB-RELATED"/>
    <property type="match status" value="1"/>
</dbReference>
<dbReference type="Gene3D" id="6.20.330.10">
    <property type="match status" value="1"/>
</dbReference>
<dbReference type="Proteomes" id="UP000316199">
    <property type="component" value="Unassembled WGS sequence"/>
</dbReference>
<keyword evidence="4 14" id="KW-0645">Protease</keyword>
<evidence type="ECO:0000259" key="13">
    <source>
        <dbReference type="Pfam" id="PF08496"/>
    </source>
</evidence>
<dbReference type="GO" id="GO:0006508">
    <property type="term" value="P:proteolysis"/>
    <property type="evidence" value="ECO:0007669"/>
    <property type="project" value="UniProtKB-KW"/>
</dbReference>
<evidence type="ECO:0000256" key="3">
    <source>
        <dbReference type="ARBA" id="ARBA00022475"/>
    </source>
</evidence>
<evidence type="ECO:0000256" key="11">
    <source>
        <dbReference type="SAM" id="Phobius"/>
    </source>
</evidence>
<dbReference type="PANTHER" id="PTHR42987">
    <property type="entry name" value="PEPTIDASE S49"/>
    <property type="match status" value="1"/>
</dbReference>
<dbReference type="GO" id="GO:0005886">
    <property type="term" value="C:plasma membrane"/>
    <property type="evidence" value="ECO:0007669"/>
    <property type="project" value="UniProtKB-SubCell"/>
</dbReference>
<evidence type="ECO:0000256" key="10">
    <source>
        <dbReference type="SAM" id="MobiDB-lite"/>
    </source>
</evidence>
<feature type="domain" description="Peptidase S49" evidence="12">
    <location>
        <begin position="193"/>
        <end position="332"/>
    </location>
</feature>
<feature type="transmembrane region" description="Helical" evidence="11">
    <location>
        <begin position="37"/>
        <end position="58"/>
    </location>
</feature>
<evidence type="ECO:0000256" key="5">
    <source>
        <dbReference type="ARBA" id="ARBA00022692"/>
    </source>
</evidence>
<evidence type="ECO:0000256" key="8">
    <source>
        <dbReference type="ARBA" id="ARBA00022989"/>
    </source>
</evidence>
<dbReference type="InterPro" id="IPR013703">
    <property type="entry name" value="Peptidase_S49_N_proteobac"/>
</dbReference>
<dbReference type="Gene3D" id="3.90.226.10">
    <property type="entry name" value="2-enoyl-CoA Hydratase, Chain A, domain 1"/>
    <property type="match status" value="1"/>
</dbReference>
<evidence type="ECO:0000313" key="14">
    <source>
        <dbReference type="EMBL" id="RZO76178.1"/>
    </source>
</evidence>
<proteinExistence type="inferred from homology"/>
<comment type="caution">
    <text evidence="14">The sequence shown here is derived from an EMBL/GenBank/DDBJ whole genome shotgun (WGS) entry which is preliminary data.</text>
</comment>
<keyword evidence="9 11" id="KW-0472">Membrane</keyword>
<dbReference type="InterPro" id="IPR029045">
    <property type="entry name" value="ClpP/crotonase-like_dom_sf"/>
</dbReference>
<dbReference type="CDD" id="cd07023">
    <property type="entry name" value="S49_Sppa_N_C"/>
    <property type="match status" value="1"/>
</dbReference>
<comment type="subcellular location">
    <subcellularLocation>
        <location evidence="1">Cell membrane</location>
    </subcellularLocation>
</comment>
<organism evidence="14 15">
    <name type="scientific">OM182 bacterium</name>
    <dbReference type="NCBI Taxonomy" id="2510334"/>
    <lineage>
        <taxon>Bacteria</taxon>
        <taxon>Pseudomonadati</taxon>
        <taxon>Pseudomonadota</taxon>
        <taxon>Gammaproteobacteria</taxon>
        <taxon>OMG group</taxon>
        <taxon>OM182 clade</taxon>
    </lineage>
</organism>
<evidence type="ECO:0000256" key="4">
    <source>
        <dbReference type="ARBA" id="ARBA00022670"/>
    </source>
</evidence>
<evidence type="ECO:0000256" key="7">
    <source>
        <dbReference type="ARBA" id="ARBA00022825"/>
    </source>
</evidence>
<sequence>MLVQYHNNRDSTDRTDNLLRLSFWVCEGRVLEFLVDYGLFLAKAVTLLVAVFLLILIISGLSHRQREEEGGHIEVKNVNESIENLSFSLKQLVLKPYQRKRKEKEEKKRQKEERKTDKKNAKDGVTNRNRVFVIDFIGDMHASAVKSLREEVTAILSVAGKMDEVLIRLESPGGVVHGYGLAASQLRRITNESISLTVSVDKVAASGGYMMACIGNRIIAAPFALLGSIGVVAQMPNFHRFLKNRDVDVEVLTAGKHKRTLTLFGENTDTGREKFIEELEEVHTLFKDFVFQNRPQVNIESVSTGEAWYGIRAMENDLVDDLMTSDEYIMNKCQGSDVFLVKYVVHKSKVDRLMERFSGRLSNILSQRFLGP</sequence>
<accession>A0A520S139</accession>
<dbReference type="Pfam" id="PF01343">
    <property type="entry name" value="Peptidase_S49"/>
    <property type="match status" value="1"/>
</dbReference>
<name>A0A520S139_9GAMM</name>
<dbReference type="AlphaFoldDB" id="A0A520S139"/>
<keyword evidence="7" id="KW-0720">Serine protease</keyword>
<evidence type="ECO:0000256" key="1">
    <source>
        <dbReference type="ARBA" id="ARBA00004236"/>
    </source>
</evidence>
<protein>
    <submittedName>
        <fullName evidence="14">Protease SohB</fullName>
    </submittedName>
</protein>
<evidence type="ECO:0000256" key="6">
    <source>
        <dbReference type="ARBA" id="ARBA00022801"/>
    </source>
</evidence>
<keyword evidence="6" id="KW-0378">Hydrolase</keyword>
<keyword evidence="8 11" id="KW-1133">Transmembrane helix</keyword>